<protein>
    <recommendedName>
        <fullName evidence="4 13">Tetraacyldisaccharide 4'-kinase</fullName>
        <ecNumber evidence="3 13">2.7.1.130</ecNumber>
    </recommendedName>
    <alternativeName>
        <fullName evidence="12 13">Lipid A 4'-kinase</fullName>
    </alternativeName>
</protein>
<evidence type="ECO:0000256" key="3">
    <source>
        <dbReference type="ARBA" id="ARBA00012071"/>
    </source>
</evidence>
<dbReference type="Pfam" id="PF02606">
    <property type="entry name" value="LpxK"/>
    <property type="match status" value="1"/>
</dbReference>
<dbReference type="SUPFAM" id="SSF52540">
    <property type="entry name" value="P-loop containing nucleoside triphosphate hydrolases"/>
    <property type="match status" value="1"/>
</dbReference>
<dbReference type="GO" id="GO:0009029">
    <property type="term" value="F:lipid-A 4'-kinase activity"/>
    <property type="evidence" value="ECO:0007669"/>
    <property type="project" value="UniProtKB-EC"/>
</dbReference>
<organism evidence="14 15">
    <name type="scientific">Pontibacter silvestris</name>
    <dbReference type="NCBI Taxonomy" id="2305183"/>
    <lineage>
        <taxon>Bacteria</taxon>
        <taxon>Pseudomonadati</taxon>
        <taxon>Bacteroidota</taxon>
        <taxon>Cytophagia</taxon>
        <taxon>Cytophagales</taxon>
        <taxon>Hymenobacteraceae</taxon>
        <taxon>Pontibacter</taxon>
    </lineage>
</organism>
<name>A0ABW4X0H5_9BACT</name>
<keyword evidence="9 13" id="KW-0418">Kinase</keyword>
<evidence type="ECO:0000313" key="14">
    <source>
        <dbReference type="EMBL" id="MFD2068077.1"/>
    </source>
</evidence>
<keyword evidence="11 13" id="KW-0443">Lipid metabolism</keyword>
<evidence type="ECO:0000256" key="5">
    <source>
        <dbReference type="ARBA" id="ARBA00022516"/>
    </source>
</evidence>
<evidence type="ECO:0000256" key="6">
    <source>
        <dbReference type="ARBA" id="ARBA00022556"/>
    </source>
</evidence>
<dbReference type="EMBL" id="JBHUHV010000042">
    <property type="protein sequence ID" value="MFD2068077.1"/>
    <property type="molecule type" value="Genomic_DNA"/>
</dbReference>
<gene>
    <name evidence="13 14" type="primary">lpxK</name>
    <name evidence="14" type="ORF">ACFSKU_14375</name>
</gene>
<proteinExistence type="inferred from homology"/>
<dbReference type="Proteomes" id="UP001597369">
    <property type="component" value="Unassembled WGS sequence"/>
</dbReference>
<dbReference type="PANTHER" id="PTHR42724:SF1">
    <property type="entry name" value="TETRAACYLDISACCHARIDE 4'-KINASE, MITOCHONDRIAL-RELATED"/>
    <property type="match status" value="1"/>
</dbReference>
<feature type="binding site" evidence="13">
    <location>
        <begin position="47"/>
        <end position="54"/>
    </location>
    <ligand>
        <name>ATP</name>
        <dbReference type="ChEBI" id="CHEBI:30616"/>
    </ligand>
</feature>
<dbReference type="HAMAP" id="MF_00409">
    <property type="entry name" value="LpxK"/>
    <property type="match status" value="1"/>
</dbReference>
<dbReference type="RefSeq" id="WP_262910517.1">
    <property type="nucleotide sequence ID" value="NZ_JAJJWI010000022.1"/>
</dbReference>
<evidence type="ECO:0000256" key="7">
    <source>
        <dbReference type="ARBA" id="ARBA00022679"/>
    </source>
</evidence>
<dbReference type="EC" id="2.7.1.130" evidence="3 13"/>
<dbReference type="PANTHER" id="PTHR42724">
    <property type="entry name" value="TETRAACYLDISACCHARIDE 4'-KINASE"/>
    <property type="match status" value="1"/>
</dbReference>
<keyword evidence="15" id="KW-1185">Reference proteome</keyword>
<evidence type="ECO:0000256" key="10">
    <source>
        <dbReference type="ARBA" id="ARBA00022840"/>
    </source>
</evidence>
<dbReference type="InterPro" id="IPR003758">
    <property type="entry name" value="LpxK"/>
</dbReference>
<reference evidence="15" key="1">
    <citation type="journal article" date="2019" name="Int. J. Syst. Evol. Microbiol.">
        <title>The Global Catalogue of Microorganisms (GCM) 10K type strain sequencing project: providing services to taxonomists for standard genome sequencing and annotation.</title>
        <authorList>
            <consortium name="The Broad Institute Genomics Platform"/>
            <consortium name="The Broad Institute Genome Sequencing Center for Infectious Disease"/>
            <person name="Wu L."/>
            <person name="Ma J."/>
        </authorList>
    </citation>
    <scope>NUCLEOTIDE SEQUENCE [LARGE SCALE GENOMIC DNA]</scope>
    <source>
        <strain evidence="15">JCM 16545</strain>
    </source>
</reference>
<keyword evidence="10 13" id="KW-0067">ATP-binding</keyword>
<comment type="pathway">
    <text evidence="2 13">Glycolipid biosynthesis; lipid IV(A) biosynthesis; lipid IV(A) from (3R)-3-hydroxytetradecanoyl-[acyl-carrier-protein] and UDP-N-acetyl-alpha-D-glucosamine: step 6/6.</text>
</comment>
<dbReference type="InterPro" id="IPR027417">
    <property type="entry name" value="P-loop_NTPase"/>
</dbReference>
<comment type="caution">
    <text evidence="14">The sequence shown here is derived from an EMBL/GenBank/DDBJ whole genome shotgun (WGS) entry which is preliminary data.</text>
</comment>
<sequence length="350" mass="39743">MKYLKIILLPFSWLYGGIMNLRNFLYDKGLLESQGFNLPVIVVGNLTVGGTGKTPHVEYLLRLFNVYKSIATLSRGYKRNTRGFVLADVSATAATIGDEPFQYYQDHPNVHVAVCEDRVKGIEQLQHLFPELNLVILDDAMQHRPVQPSFNILITDYNRLFYKDYVMPAGLLREPRKGANRADAVVVSKCPPNMDKGEMQRIKDNICKYTKPDTPVFFSCFRYGLPVAVGAKAMLKKKAILVTGIANPAPLKSYLNVNGYTIFEQLSFSDHHQYTLQNIIKLQELLKNDKYKDAVILTTSKDAVKLTGPDLVESISRLPVFYVPIEVQFLQNAEAFDRLVLQHIQSFLKY</sequence>
<evidence type="ECO:0000256" key="1">
    <source>
        <dbReference type="ARBA" id="ARBA00002274"/>
    </source>
</evidence>
<evidence type="ECO:0000256" key="11">
    <source>
        <dbReference type="ARBA" id="ARBA00023098"/>
    </source>
</evidence>
<comment type="catalytic activity">
    <reaction evidence="13">
        <text>a lipid A disaccharide + ATP = a lipid IVA + ADP + H(+)</text>
        <dbReference type="Rhea" id="RHEA:67840"/>
        <dbReference type="ChEBI" id="CHEBI:15378"/>
        <dbReference type="ChEBI" id="CHEBI:30616"/>
        <dbReference type="ChEBI" id="CHEBI:176343"/>
        <dbReference type="ChEBI" id="CHEBI:176425"/>
        <dbReference type="ChEBI" id="CHEBI:456216"/>
        <dbReference type="EC" id="2.7.1.130"/>
    </reaction>
</comment>
<keyword evidence="5 13" id="KW-0444">Lipid biosynthesis</keyword>
<comment type="similarity">
    <text evidence="13">Belongs to the LpxK family.</text>
</comment>
<evidence type="ECO:0000256" key="12">
    <source>
        <dbReference type="ARBA" id="ARBA00029757"/>
    </source>
</evidence>
<evidence type="ECO:0000256" key="4">
    <source>
        <dbReference type="ARBA" id="ARBA00016436"/>
    </source>
</evidence>
<comment type="function">
    <text evidence="1 13">Transfers the gamma-phosphate of ATP to the 4'-position of a tetraacyldisaccharide 1-phosphate intermediate (termed DS-1-P) to form tetraacyldisaccharide 1,4'-bis-phosphate (lipid IVA).</text>
</comment>
<evidence type="ECO:0000256" key="8">
    <source>
        <dbReference type="ARBA" id="ARBA00022741"/>
    </source>
</evidence>
<evidence type="ECO:0000256" key="13">
    <source>
        <dbReference type="HAMAP-Rule" id="MF_00409"/>
    </source>
</evidence>
<dbReference type="NCBIfam" id="TIGR00682">
    <property type="entry name" value="lpxK"/>
    <property type="match status" value="1"/>
</dbReference>
<evidence type="ECO:0000256" key="2">
    <source>
        <dbReference type="ARBA" id="ARBA00004870"/>
    </source>
</evidence>
<keyword evidence="8 13" id="KW-0547">Nucleotide-binding</keyword>
<keyword evidence="7 13" id="KW-0808">Transferase</keyword>
<evidence type="ECO:0000256" key="9">
    <source>
        <dbReference type="ARBA" id="ARBA00022777"/>
    </source>
</evidence>
<evidence type="ECO:0000313" key="15">
    <source>
        <dbReference type="Proteomes" id="UP001597369"/>
    </source>
</evidence>
<keyword evidence="6 13" id="KW-0441">Lipid A biosynthesis</keyword>
<accession>A0ABW4X0H5</accession>